<organism evidence="2">
    <name type="scientific">Trypanosoma brucei brucei</name>
    <dbReference type="NCBI Taxonomy" id="5702"/>
    <lineage>
        <taxon>Eukaryota</taxon>
        <taxon>Discoba</taxon>
        <taxon>Euglenozoa</taxon>
        <taxon>Kinetoplastea</taxon>
        <taxon>Metakinetoplastina</taxon>
        <taxon>Trypanosomatida</taxon>
        <taxon>Trypanosomatidae</taxon>
        <taxon>Trypanosoma</taxon>
    </lineage>
</organism>
<feature type="chain" id="PRO_5007640269" evidence="1">
    <location>
        <begin position="23"/>
        <end position="325"/>
    </location>
</feature>
<dbReference type="EMBL" id="FM162583">
    <property type="protein sequence ID" value="CAQ57488.1"/>
    <property type="molecule type" value="Genomic_DNA"/>
</dbReference>
<protein>
    <submittedName>
        <fullName evidence="2">Expression site-associated gene 1 (ESAG1) protein</fullName>
    </submittedName>
</protein>
<evidence type="ECO:0000256" key="1">
    <source>
        <dbReference type="SAM" id="SignalP"/>
    </source>
</evidence>
<evidence type="ECO:0000313" key="3">
    <source>
        <dbReference type="EMBL" id="CAQ57488.1"/>
    </source>
</evidence>
<dbReference type="Pfam" id="PF03238">
    <property type="entry name" value="ESAG1"/>
    <property type="match status" value="1"/>
</dbReference>
<sequence length="325" mass="35790">MKVTIVELVVWLFSVNFFVVVAEESRWTLVDDFHGKNLHESVCYLSCLSNALNKLYSEGERRLFVNEEVYANASRILDDMEGKTGESVKYLSVISGVMEGKHDKLEKLISYGNAMGDLVAKVGGLFAEVNESVRAVRKVLPSALIRANKYYTSVAEIVRTVWDDVAVVKQRDKAKCTAQSFGSVGELKTECGAHTCPLKEGVREGALQKYKGGCLQVYVLAGSVSECFNLPRDNLYKTGAVKYSSDGTDWYENGNTSFQLTVNVQKIFTPLIASFGVGIAPSVLAEMINNITSLQSRFNEVHSNFTSILLADNLTADVDNTDSTI</sequence>
<feature type="signal peptide" evidence="1">
    <location>
        <begin position="1"/>
        <end position="22"/>
    </location>
</feature>
<proteinExistence type="predicted"/>
<keyword evidence="1" id="KW-0732">Signal</keyword>
<dbReference type="EMBL" id="FM162582">
    <property type="protein sequence ID" value="CAQ57476.1"/>
    <property type="molecule type" value="Genomic_DNA"/>
</dbReference>
<gene>
    <name evidence="2" type="ORF">Tb427.BES51.11</name>
    <name evidence="3" type="ORF">Tb427.BES59.11</name>
</gene>
<evidence type="ECO:0000313" key="2">
    <source>
        <dbReference type="EMBL" id="CAQ57476.1"/>
    </source>
</evidence>
<reference evidence="2" key="1">
    <citation type="submission" date="2008-05" db="EMBL/GenBank/DDBJ databases">
        <title>The architecture of bloodstream-form variant surface glycoprotein expression sites in Trypanosoma brucei Lister 427.</title>
        <authorList>
            <person name="Hertz-Fowler C."/>
            <person name="Figueiredo L.M."/>
            <person name="Quail M.A."/>
            <person name="Becker M."/>
            <person name="Jackson A."/>
            <person name="Bason N."/>
            <person name="Brooks K."/>
            <person name="Churcher C."/>
            <person name="Fahkro D."/>
            <person name="Goodhead I."/>
            <person name="Heath P."/>
            <person name="Mungall K."/>
            <person name="Harris D."/>
            <person name="Hauser H."/>
            <person name="Sanders M."/>
            <person name="Saunders D."/>
            <person name="Seeger K."/>
            <person name="Taylor J.E."/>
            <person name="Walker D."/>
            <person name="White B."/>
            <person name="Young R."/>
            <person name="Kartvelishvili M."/>
            <person name="Sharp S."/>
            <person name="Cross G.A."/>
            <person name="Rudenko G."/>
            <person name="Barry J.D."/>
            <person name="Louis E.J."/>
            <person name="Berriman M."/>
        </authorList>
    </citation>
    <scope>NUCLEOTIDE SEQUENCE</scope>
    <source>
        <strain evidence="2">Lister 427</strain>
    </source>
</reference>
<accession>B3GVT3</accession>
<dbReference type="InterPro" id="IPR004922">
    <property type="entry name" value="ESAG"/>
</dbReference>
<name>B3GVT3_TRYBB</name>
<dbReference type="AlphaFoldDB" id="B3GVT3"/>